<sequence>MEKQVSHSIAKFAAKFCNVVGSGGRILLANPAVKQQCLHCCVSAWRELGTTKTSICSPLSAEIVLALLALGCKNQSQAELLKALDMTDDEVRSTFSFLKSKLQSIQGATLNVANRVYLQLGSELKPGVKTDANEVFESSLEQLDFNESVAAAGAINKWVAEKTDYKITNIVSPDMLNNETRVVLVNAMYFKGSWEKPFPEYSTHDRPFHINNHTTIKVPQMAMSNQTFNFGISEELKARLLQIKYEGNEASMVIVLPDEVEGLSSVLQKLATGHNIMTDIEKMRPKNYLDIAIPKFKVETTIDLKELLPKLGIKSIFNKNTSDICMLTSDEENARLFVSEAIQKAFIVVDEKGSEAGCCISMIMQLVSAIPNQNFIADRPFLYLLIAHQIPIFIGVFEGSEYAQTSSPGVS</sequence>
<evidence type="ECO:0000313" key="1">
    <source>
        <dbReference type="EMBL" id="KAI8420403.1"/>
    </source>
</evidence>
<gene>
    <name evidence="1" type="ORF">MSG28_008901</name>
</gene>
<comment type="caution">
    <text evidence="1">The sequence shown here is derived from an EMBL/GenBank/DDBJ whole genome shotgun (WGS) entry which is preliminary data.</text>
</comment>
<dbReference type="Proteomes" id="UP001064048">
    <property type="component" value="Chromosome 14"/>
</dbReference>
<proteinExistence type="predicted"/>
<name>A0ACC0J8J2_CHOFU</name>
<evidence type="ECO:0000313" key="2">
    <source>
        <dbReference type="Proteomes" id="UP001064048"/>
    </source>
</evidence>
<protein>
    <submittedName>
        <fullName evidence="1">Uncharacterized protein</fullName>
    </submittedName>
</protein>
<dbReference type="EMBL" id="CM046114">
    <property type="protein sequence ID" value="KAI8420403.1"/>
    <property type="molecule type" value="Genomic_DNA"/>
</dbReference>
<accession>A0ACC0J8J2</accession>
<organism evidence="1 2">
    <name type="scientific">Choristoneura fumiferana</name>
    <name type="common">Spruce budworm moth</name>
    <name type="synonym">Archips fumiferana</name>
    <dbReference type="NCBI Taxonomy" id="7141"/>
    <lineage>
        <taxon>Eukaryota</taxon>
        <taxon>Metazoa</taxon>
        <taxon>Ecdysozoa</taxon>
        <taxon>Arthropoda</taxon>
        <taxon>Hexapoda</taxon>
        <taxon>Insecta</taxon>
        <taxon>Pterygota</taxon>
        <taxon>Neoptera</taxon>
        <taxon>Endopterygota</taxon>
        <taxon>Lepidoptera</taxon>
        <taxon>Glossata</taxon>
        <taxon>Ditrysia</taxon>
        <taxon>Tortricoidea</taxon>
        <taxon>Tortricidae</taxon>
        <taxon>Tortricinae</taxon>
        <taxon>Choristoneura</taxon>
    </lineage>
</organism>
<keyword evidence="2" id="KW-1185">Reference proteome</keyword>
<reference evidence="1 2" key="1">
    <citation type="journal article" date="2022" name="Genome Biol. Evol.">
        <title>The Spruce Budworm Genome: Reconstructing the Evolutionary History of Antifreeze Proteins.</title>
        <authorList>
            <person name="Beliveau C."/>
            <person name="Gagne P."/>
            <person name="Picq S."/>
            <person name="Vernygora O."/>
            <person name="Keeling C.I."/>
            <person name="Pinkney K."/>
            <person name="Doucet D."/>
            <person name="Wen F."/>
            <person name="Johnston J.S."/>
            <person name="Maaroufi H."/>
            <person name="Boyle B."/>
            <person name="Laroche J."/>
            <person name="Dewar K."/>
            <person name="Juretic N."/>
            <person name="Blackburn G."/>
            <person name="Nisole A."/>
            <person name="Brunet B."/>
            <person name="Brandao M."/>
            <person name="Lumley L."/>
            <person name="Duan J."/>
            <person name="Quan G."/>
            <person name="Lucarotti C.J."/>
            <person name="Roe A.D."/>
            <person name="Sperling F.A.H."/>
            <person name="Levesque R.C."/>
            <person name="Cusson M."/>
        </authorList>
    </citation>
    <scope>NUCLEOTIDE SEQUENCE [LARGE SCALE GENOMIC DNA]</scope>
    <source>
        <strain evidence="1">Glfc:IPQL:Cfum</strain>
    </source>
</reference>